<dbReference type="EMBL" id="UOFL01000008">
    <property type="protein sequence ID" value="VAW71061.1"/>
    <property type="molecule type" value="Genomic_DNA"/>
</dbReference>
<dbReference type="AlphaFoldDB" id="A0A3B0XU46"/>
<reference evidence="1" key="1">
    <citation type="submission" date="2018-06" db="EMBL/GenBank/DDBJ databases">
        <authorList>
            <person name="Zhirakovskaya E."/>
        </authorList>
    </citation>
    <scope>NUCLEOTIDE SEQUENCE</scope>
</reference>
<dbReference type="GO" id="GO:0009055">
    <property type="term" value="F:electron transfer activity"/>
    <property type="evidence" value="ECO:0007669"/>
    <property type="project" value="InterPro"/>
</dbReference>
<evidence type="ECO:0000313" key="1">
    <source>
        <dbReference type="EMBL" id="VAW71061.1"/>
    </source>
</evidence>
<dbReference type="GO" id="GO:0020037">
    <property type="term" value="F:heme binding"/>
    <property type="evidence" value="ECO:0007669"/>
    <property type="project" value="InterPro"/>
</dbReference>
<dbReference type="InterPro" id="IPR036909">
    <property type="entry name" value="Cyt_c-like_dom_sf"/>
</dbReference>
<feature type="non-terminal residue" evidence="1">
    <location>
        <position position="68"/>
    </location>
</feature>
<evidence type="ECO:0008006" key="2">
    <source>
        <dbReference type="Google" id="ProtNLM"/>
    </source>
</evidence>
<proteinExistence type="predicted"/>
<organism evidence="1">
    <name type="scientific">hydrothermal vent metagenome</name>
    <dbReference type="NCBI Taxonomy" id="652676"/>
    <lineage>
        <taxon>unclassified sequences</taxon>
        <taxon>metagenomes</taxon>
        <taxon>ecological metagenomes</taxon>
    </lineage>
</organism>
<name>A0A3B0XU46_9ZZZZ</name>
<gene>
    <name evidence="1" type="ORF">MNBD_GAMMA12-1140</name>
</gene>
<sequence>MTKIKLFVFLCMSMLLGGVNAADIKDGKLKHDSKCTSCHSAKFPKDHTAIYTRKDRKMKSLAGLTSRV</sequence>
<accession>A0A3B0XU46</accession>
<dbReference type="SUPFAM" id="SSF46626">
    <property type="entry name" value="Cytochrome c"/>
    <property type="match status" value="1"/>
</dbReference>
<protein>
    <recommendedName>
        <fullName evidence="2">Cytochrome c domain-containing protein</fullName>
    </recommendedName>
</protein>